<sequence>MLDNGRGDPDVTLFDGIYSGYFAGFLEKGDYEIRVTINANEGRAKFMTHYRSSSVIDFCCGSVIMGVGNHVPAFWMDKLIVYTAKNKRPEDGYPPSRILDLQARIFKSADTVTLTWTAPGGGKAVRYVLKLFESREDAVTKFETTGRALNARRMVPGDIGGKERLEIPFKDLDEDVTYYAATRSRNEFNKSSEISNVAEFVPTQEETTASSTPASTTASGNTTDGGIAKPDQTKNDNETIGIVLGILGGIAALCILVYLGYYFFVKKPRRN</sequence>
<feature type="domain" description="Fibronectin type-III" evidence="3">
    <location>
        <begin position="94"/>
        <end position="206"/>
    </location>
</feature>
<evidence type="ECO:0000256" key="2">
    <source>
        <dbReference type="SAM" id="Phobius"/>
    </source>
</evidence>
<dbReference type="InterPro" id="IPR013783">
    <property type="entry name" value="Ig-like_fold"/>
</dbReference>
<dbReference type="OrthoDB" id="687730at2759"/>
<accession>A0A4Y2H0S9</accession>
<comment type="caution">
    <text evidence="4">The sequence shown here is derived from an EMBL/GenBank/DDBJ whole genome shotgun (WGS) entry which is preliminary data.</text>
</comment>
<keyword evidence="2" id="KW-1133">Transmembrane helix</keyword>
<evidence type="ECO:0000313" key="4">
    <source>
        <dbReference type="EMBL" id="GBM59047.1"/>
    </source>
</evidence>
<reference evidence="4 5" key="1">
    <citation type="journal article" date="2019" name="Sci. Rep.">
        <title>Orb-weaving spider Araneus ventricosus genome elucidates the spidroin gene catalogue.</title>
        <authorList>
            <person name="Kono N."/>
            <person name="Nakamura H."/>
            <person name="Ohtoshi R."/>
            <person name="Moran D.A.P."/>
            <person name="Shinohara A."/>
            <person name="Yoshida Y."/>
            <person name="Fujiwara M."/>
            <person name="Mori M."/>
            <person name="Tomita M."/>
            <person name="Arakawa K."/>
        </authorList>
    </citation>
    <scope>NUCLEOTIDE SEQUENCE [LARGE SCALE GENOMIC DNA]</scope>
</reference>
<dbReference type="EMBL" id="BGPR01001663">
    <property type="protein sequence ID" value="GBM59047.1"/>
    <property type="molecule type" value="Genomic_DNA"/>
</dbReference>
<feature type="region of interest" description="Disordered" evidence="1">
    <location>
        <begin position="202"/>
        <end position="234"/>
    </location>
</feature>
<dbReference type="Proteomes" id="UP000499080">
    <property type="component" value="Unassembled WGS sequence"/>
</dbReference>
<evidence type="ECO:0000256" key="1">
    <source>
        <dbReference type="SAM" id="MobiDB-lite"/>
    </source>
</evidence>
<keyword evidence="2" id="KW-0472">Membrane</keyword>
<dbReference type="InterPro" id="IPR036116">
    <property type="entry name" value="FN3_sf"/>
</dbReference>
<dbReference type="AlphaFoldDB" id="A0A4Y2H0S9"/>
<organism evidence="4 5">
    <name type="scientific">Araneus ventricosus</name>
    <name type="common">Orbweaver spider</name>
    <name type="synonym">Epeira ventricosa</name>
    <dbReference type="NCBI Taxonomy" id="182803"/>
    <lineage>
        <taxon>Eukaryota</taxon>
        <taxon>Metazoa</taxon>
        <taxon>Ecdysozoa</taxon>
        <taxon>Arthropoda</taxon>
        <taxon>Chelicerata</taxon>
        <taxon>Arachnida</taxon>
        <taxon>Araneae</taxon>
        <taxon>Araneomorphae</taxon>
        <taxon>Entelegynae</taxon>
        <taxon>Araneoidea</taxon>
        <taxon>Araneidae</taxon>
        <taxon>Araneus</taxon>
    </lineage>
</organism>
<dbReference type="InterPro" id="IPR003961">
    <property type="entry name" value="FN3_dom"/>
</dbReference>
<dbReference type="SUPFAM" id="SSF49265">
    <property type="entry name" value="Fibronectin type III"/>
    <property type="match status" value="1"/>
</dbReference>
<feature type="transmembrane region" description="Helical" evidence="2">
    <location>
        <begin position="240"/>
        <end position="264"/>
    </location>
</feature>
<gene>
    <name evidence="4" type="ORF">AVEN_7426_1</name>
</gene>
<name>A0A4Y2H0S9_ARAVE</name>
<feature type="compositionally biased region" description="Low complexity" evidence="1">
    <location>
        <begin position="207"/>
        <end position="222"/>
    </location>
</feature>
<evidence type="ECO:0000259" key="3">
    <source>
        <dbReference type="PROSITE" id="PS50853"/>
    </source>
</evidence>
<proteinExistence type="predicted"/>
<keyword evidence="5" id="KW-1185">Reference proteome</keyword>
<keyword evidence="2" id="KW-0812">Transmembrane</keyword>
<protein>
    <recommendedName>
        <fullName evidence="3">Fibronectin type-III domain-containing protein</fullName>
    </recommendedName>
</protein>
<dbReference type="PROSITE" id="PS50853">
    <property type="entry name" value="FN3"/>
    <property type="match status" value="1"/>
</dbReference>
<evidence type="ECO:0000313" key="5">
    <source>
        <dbReference type="Proteomes" id="UP000499080"/>
    </source>
</evidence>
<dbReference type="Gene3D" id="2.60.40.10">
    <property type="entry name" value="Immunoglobulins"/>
    <property type="match status" value="1"/>
</dbReference>